<feature type="domain" description="Flagellar assembly protein T middle" evidence="3">
    <location>
        <begin position="114"/>
        <end position="278"/>
    </location>
</feature>
<dbReference type="AlphaFoldDB" id="R4YKJ4"/>
<dbReference type="InterPro" id="IPR032388">
    <property type="entry name" value="FlgT_C"/>
</dbReference>
<evidence type="ECO:0000256" key="1">
    <source>
        <dbReference type="SAM" id="SignalP"/>
    </source>
</evidence>
<feature type="domain" description="Flagellar assembly protein T C-terminal" evidence="2">
    <location>
        <begin position="322"/>
        <end position="397"/>
    </location>
</feature>
<dbReference type="InterPro" id="IPR032370">
    <property type="entry name" value="FlgT_N"/>
</dbReference>
<dbReference type="Proteomes" id="UP000032749">
    <property type="component" value="Chromosome"/>
</dbReference>
<accession>R4YKJ4</accession>
<dbReference type="InterPro" id="IPR032386">
    <property type="entry name" value="FlgT_M"/>
</dbReference>
<feature type="signal peptide" evidence="1">
    <location>
        <begin position="1"/>
        <end position="21"/>
    </location>
</feature>
<dbReference type="InterPro" id="IPR038165">
    <property type="entry name" value="FlgT_C_sf"/>
</dbReference>
<sequence>MKFIVLLFVIWVSFASAYVSAYVVEVEGQAPITGNVSHARQQALEDAMRQASLRAEAHVVSTQLMSKGVMQQDDIKLKSQGKVKDVEVLWEDAQNGIYSVAIRADVKPVQMCQSQGNNLRKAVAVTGFGLVSAKQTSLGQLQNIEQDLARVFINTLNDRGQMHALDASHIGLYENPAHAPSSQNQQRHLTTSMTLAQNLGAQYIVSGIVRGLDTLSTVADKAQSSDTWLSLVGLTDEPAERQFVIDVFVHDGFSGALIFSNSYATQGKWDLDRMANVRFASPAFWQSKYGHAVKDLLAGAIDDVSMSLRCQPFMAKIIKTEGNRLHIEALAGAGIRPGDKFSIYRSGTFYNLDLEPRIELTNTDMKATVKQVQPQFIVADLTMSAQQLSIQRDDIVIAW</sequence>
<dbReference type="Gene3D" id="3.40.50.10610">
    <property type="entry name" value="ABC-type transport auxiliary lipoprotein component"/>
    <property type="match status" value="1"/>
</dbReference>
<dbReference type="Gene3D" id="3.30.1660.40">
    <property type="entry name" value="FlgT, N-terminal domain"/>
    <property type="match status" value="1"/>
</dbReference>
<name>R4YKJ4_OLEAN</name>
<keyword evidence="6" id="KW-1185">Reference proteome</keyword>
<evidence type="ECO:0008006" key="7">
    <source>
        <dbReference type="Google" id="ProtNLM"/>
    </source>
</evidence>
<dbReference type="Gene3D" id="2.40.10.410">
    <property type="entry name" value="FlgT, C-terminal domain"/>
    <property type="match status" value="1"/>
</dbReference>
<evidence type="ECO:0000259" key="3">
    <source>
        <dbReference type="Pfam" id="PF16539"/>
    </source>
</evidence>
<dbReference type="Pfam" id="PF16539">
    <property type="entry name" value="FlgT_M"/>
    <property type="match status" value="1"/>
</dbReference>
<gene>
    <name evidence="5" type="ORF">OLEAN_C09000</name>
</gene>
<dbReference type="EMBL" id="FO203512">
    <property type="protein sequence ID" value="CCK75076.1"/>
    <property type="molecule type" value="Genomic_DNA"/>
</dbReference>
<keyword evidence="1" id="KW-0732">Signal</keyword>
<evidence type="ECO:0000259" key="4">
    <source>
        <dbReference type="Pfam" id="PF16548"/>
    </source>
</evidence>
<dbReference type="STRING" id="698738.OLEAN_C09000"/>
<organism evidence="5 6">
    <name type="scientific">Oleispira antarctica RB-8</name>
    <dbReference type="NCBI Taxonomy" id="698738"/>
    <lineage>
        <taxon>Bacteria</taxon>
        <taxon>Pseudomonadati</taxon>
        <taxon>Pseudomonadota</taxon>
        <taxon>Gammaproteobacteria</taxon>
        <taxon>Oceanospirillales</taxon>
        <taxon>Oceanospirillaceae</taxon>
        <taxon>Oleispira</taxon>
    </lineage>
</organism>
<protein>
    <recommendedName>
        <fullName evidence="7">Lipoprotein</fullName>
    </recommendedName>
</protein>
<dbReference type="HOGENOM" id="CLU_057852_2_0_6"/>
<evidence type="ECO:0000313" key="6">
    <source>
        <dbReference type="Proteomes" id="UP000032749"/>
    </source>
</evidence>
<feature type="chain" id="PRO_5004374207" description="Lipoprotein" evidence="1">
    <location>
        <begin position="22"/>
        <end position="399"/>
    </location>
</feature>
<feature type="domain" description="Flagellar assembly protein T N-terminal" evidence="4">
    <location>
        <begin position="23"/>
        <end position="107"/>
    </location>
</feature>
<evidence type="ECO:0000259" key="2">
    <source>
        <dbReference type="Pfam" id="PF16538"/>
    </source>
</evidence>
<dbReference type="Pfam" id="PF16538">
    <property type="entry name" value="FlgT_C"/>
    <property type="match status" value="1"/>
</dbReference>
<dbReference type="KEGG" id="oai:OLEAN_C09000"/>
<dbReference type="InterPro" id="IPR038180">
    <property type="entry name" value="FlgT_N_sf"/>
</dbReference>
<evidence type="ECO:0000313" key="5">
    <source>
        <dbReference type="EMBL" id="CCK75076.1"/>
    </source>
</evidence>
<dbReference type="Pfam" id="PF16548">
    <property type="entry name" value="FlgT_N"/>
    <property type="match status" value="1"/>
</dbReference>
<reference evidence="5 6" key="1">
    <citation type="journal article" date="2013" name="Nat. Commun.">
        <title>Genome sequence and functional genomic analysis of the oil-degrading bacterium Oleispira antarctica.</title>
        <authorList>
            <person name="Kube M."/>
            <person name="Chernikova T.N."/>
            <person name="Al-Ramahi Y."/>
            <person name="Beloqui A."/>
            <person name="Lopez-Cortez N."/>
            <person name="Guazzaroni M.E."/>
            <person name="Heipieper H.J."/>
            <person name="Klages S."/>
            <person name="Kotsyurbenko O.R."/>
            <person name="Langer I."/>
            <person name="Nechitaylo T.Y."/>
            <person name="Lunsdorf H."/>
            <person name="Fernandez M."/>
            <person name="Juarez S."/>
            <person name="Ciordia S."/>
            <person name="Singer A."/>
            <person name="Kagan O."/>
            <person name="Egorova O."/>
            <person name="Petit P.A."/>
            <person name="Stogios P."/>
            <person name="Kim Y."/>
            <person name="Tchigvintsev A."/>
            <person name="Flick R."/>
            <person name="Denaro R."/>
            <person name="Genovese M."/>
            <person name="Albar J.P."/>
            <person name="Reva O.N."/>
            <person name="Martinez-Gomariz M."/>
            <person name="Tran H."/>
            <person name="Ferrer M."/>
            <person name="Savchenko A."/>
            <person name="Yakunin A.F."/>
            <person name="Yakimov M.M."/>
            <person name="Golyshina O.V."/>
            <person name="Reinhardt R."/>
            <person name="Golyshin P.N."/>
        </authorList>
    </citation>
    <scope>NUCLEOTIDE SEQUENCE [LARGE SCALE GENOMIC DNA]</scope>
</reference>
<proteinExistence type="predicted"/>
<dbReference type="OrthoDB" id="8778507at2"/>